<feature type="compositionally biased region" description="Acidic residues" evidence="1">
    <location>
        <begin position="142"/>
        <end position="154"/>
    </location>
</feature>
<dbReference type="AlphaFoldDB" id="A0A061J3E5"/>
<reference evidence="2 3" key="1">
    <citation type="submission" date="2013-07" db="EMBL/GenBank/DDBJ databases">
        <authorList>
            <person name="Stoco P.H."/>
            <person name="Wagner G."/>
            <person name="Gerber A."/>
            <person name="Zaha A."/>
            <person name="Thompson C."/>
            <person name="Bartholomeu D.C."/>
            <person name="Luckemeyer D.D."/>
            <person name="Bahia D."/>
            <person name="Loreto E."/>
            <person name="Prestes E.B."/>
            <person name="Lima F.M."/>
            <person name="Rodrigues-Luiz G."/>
            <person name="Vallejo G.A."/>
            <person name="Filho J.F."/>
            <person name="Monteiro K.M."/>
            <person name="Tyler K.M."/>
            <person name="de Almeida L.G."/>
            <person name="Ortiz M.F."/>
            <person name="Siervo M.A."/>
            <person name="de Moraes M.H."/>
            <person name="Cunha O.L."/>
            <person name="Mendonca-Neto R."/>
            <person name="Silva R."/>
            <person name="Teixeira S.M."/>
            <person name="Murta S.M."/>
            <person name="Sincero T.C."/>
            <person name="Mendes T.A."/>
            <person name="Urmenyi T.P."/>
            <person name="Silva V.G."/>
            <person name="da Rocha W.D."/>
            <person name="Andersson B."/>
            <person name="Romanha A.J."/>
            <person name="Steindel M."/>
            <person name="de Vasconcelos A.T."/>
            <person name="Grisard E.C."/>
        </authorList>
    </citation>
    <scope>NUCLEOTIDE SEQUENCE [LARGE SCALE GENOMIC DNA]</scope>
    <source>
        <strain evidence="2 3">SC58</strain>
    </source>
</reference>
<keyword evidence="3" id="KW-1185">Reference proteome</keyword>
<feature type="region of interest" description="Disordered" evidence="1">
    <location>
        <begin position="232"/>
        <end position="254"/>
    </location>
</feature>
<sequence length="1255" mass="138757">MSFIKCLCGGNTPLVRNHATGAAMGTRATPAFLFLPSRMWVTAVCRVMHASASPRDGCNRRWNCCGMPRVYAPAAMTALTASARFCSTAVSMSGENNFVEEGKGLQEAEAFLRERFGPQAKLVLRRCPRRRARQATQRTQEPEGEEEEAVVVEDEEPVAGDVLRRELAGPTGGSHSPQGFTMEYRASATCRLLGFPVELAAANGQRADEVLGRVLQDALESDVIFILPQPKGLASRGRGRGHAKRGGYRRHTAAPSLSPRQLEFKAIMDELRELCVHFSRVLKFAIRSPSNAELRRNQQQPQQQQQQQQQQQCTDDVNCSTTGSSAGGAGATRSEWICRAYVRDEWGVAPALTFTGEVRGQSANDALMRCFAMLRDRYRNELESAFVQLESVREVEAFVRPWGKTVESHCFDEGAEESPSVSSSTSKQKTGRREGSTDAVHEPGDGEQADGAEGPAPVPVEEQYRVLRPTTFTAAVIVEDVCGNICVNQVKRQATPLTAYQNASGQALRSEAAFSPDVTILDQCLPPVPLITRMRWQFDAMVHRLAKEHDKKPEDVAVIRIEGDKTNSYDVDEKEAAVSKKGGGGSVSGVGDATTIEKQCVFFTACFISDGSVVWQNSGPGRYRLEFDCYVQALTYLLDQYPDVGRACFDARGGGVLFPTTQLLELAVLKHDSYNIATNHRGKWNVYALLGTLTSQLLGSFYQTAYQEDRVAGEARAILTVNDGLRSKQLLIQRQAKKRGEAWRSACLDALRENFPNQYRDALLLHPDIDLSSDTMARGSKFRALPREKRVEHVGNLFSLVAAFAAEDLGWHNLRVRLRNASGDLGLPQWVAEMEAQIEGEEQRRVVAISPPYSQVKHARRVLVYQLAQKYFPKELQAYAKLNRGDAVNPDQDARNVDNAVYRVGAESFVSQVIALLEAEASSMAPFTWTLEQYVDSNTYNGNENDGSVECLLCPFQPRFRAAVYGQNGDVLISERIGSENEGAVVVLCSVLRAATNRFAGDKGEQLWTEYECHAPPPVSTLRELALYMFNAFFGVSNASIMDATDPLSAVAEQQVVDVEARELGGYWFVTLSLSRVGGLAVSRAIAMTKREGVRDVVVLACRRNFPRPLQYLLAHSKEMSSFAGDIFAAPVVEELPEPVMRDIQRGVERAESAGPPRPYTLLRRCVTRDFRNERWLRVEQLPSSGSGFACRIYLQKHRRESKKGEVQLVGFGSALTRAQALHIASLCALENLFEKDLAEALARSPGYRDLPSPE</sequence>
<feature type="compositionally biased region" description="Basic residues" evidence="1">
    <location>
        <begin position="237"/>
        <end position="252"/>
    </location>
</feature>
<feature type="region of interest" description="Disordered" evidence="1">
    <location>
        <begin position="411"/>
        <end position="456"/>
    </location>
</feature>
<evidence type="ECO:0000256" key="1">
    <source>
        <dbReference type="SAM" id="MobiDB-lite"/>
    </source>
</evidence>
<dbReference type="VEuPathDB" id="TriTrypDB:TRSC58_02873"/>
<accession>A0A061J3E5</accession>
<name>A0A061J3E5_TRYRA</name>
<feature type="compositionally biased region" description="Basic and acidic residues" evidence="1">
    <location>
        <begin position="431"/>
        <end position="444"/>
    </location>
</feature>
<organism evidence="2 3">
    <name type="scientific">Trypanosoma rangeli SC58</name>
    <dbReference type="NCBI Taxonomy" id="429131"/>
    <lineage>
        <taxon>Eukaryota</taxon>
        <taxon>Discoba</taxon>
        <taxon>Euglenozoa</taxon>
        <taxon>Kinetoplastea</taxon>
        <taxon>Metakinetoplastina</taxon>
        <taxon>Trypanosomatida</taxon>
        <taxon>Trypanosomatidae</taxon>
        <taxon>Trypanosoma</taxon>
        <taxon>Herpetosoma</taxon>
    </lineage>
</organism>
<protein>
    <recommendedName>
        <fullName evidence="4">DRBM domain-containing protein</fullName>
    </recommendedName>
</protein>
<evidence type="ECO:0000313" key="2">
    <source>
        <dbReference type="EMBL" id="ESL09404.1"/>
    </source>
</evidence>
<dbReference type="EMBL" id="AUPL01002873">
    <property type="protein sequence ID" value="ESL09404.1"/>
    <property type="molecule type" value="Genomic_DNA"/>
</dbReference>
<evidence type="ECO:0000313" key="3">
    <source>
        <dbReference type="Proteomes" id="UP000031737"/>
    </source>
</evidence>
<proteinExistence type="predicted"/>
<feature type="region of interest" description="Disordered" evidence="1">
    <location>
        <begin position="292"/>
        <end position="311"/>
    </location>
</feature>
<feature type="region of interest" description="Disordered" evidence="1">
    <location>
        <begin position="131"/>
        <end position="154"/>
    </location>
</feature>
<comment type="caution">
    <text evidence="2">The sequence shown here is derived from an EMBL/GenBank/DDBJ whole genome shotgun (WGS) entry which is preliminary data.</text>
</comment>
<gene>
    <name evidence="2" type="ORF">TRSC58_02873</name>
</gene>
<dbReference type="OrthoDB" id="272597at2759"/>
<feature type="compositionally biased region" description="Low complexity" evidence="1">
    <location>
        <begin position="298"/>
        <end position="311"/>
    </location>
</feature>
<dbReference type="Proteomes" id="UP000031737">
    <property type="component" value="Unassembled WGS sequence"/>
</dbReference>
<evidence type="ECO:0008006" key="4">
    <source>
        <dbReference type="Google" id="ProtNLM"/>
    </source>
</evidence>